<keyword evidence="2" id="KW-1185">Reference proteome</keyword>
<dbReference type="InterPro" id="IPR013398">
    <property type="entry name" value="CRISPR-assoc_prot_Csy2"/>
</dbReference>
<accession>A0A892ZHS9</accession>
<proteinExistence type="predicted"/>
<dbReference type="RefSeq" id="WP_230339775.1">
    <property type="nucleotide sequence ID" value="NZ_CP069798.1"/>
</dbReference>
<dbReference type="NCBIfam" id="TIGR02565">
    <property type="entry name" value="cas_Csy2"/>
    <property type="match status" value="1"/>
</dbReference>
<evidence type="ECO:0000313" key="1">
    <source>
        <dbReference type="EMBL" id="QRQ82492.1"/>
    </source>
</evidence>
<dbReference type="AlphaFoldDB" id="A0A892ZHS9"/>
<dbReference type="Proteomes" id="UP000653156">
    <property type="component" value="Chromosome"/>
</dbReference>
<dbReference type="EMBL" id="CP069798">
    <property type="protein sequence ID" value="QRQ82492.1"/>
    <property type="molecule type" value="Genomic_DNA"/>
</dbReference>
<gene>
    <name evidence="1" type="primary">csy2</name>
    <name evidence="1" type="ORF">JQU52_03565</name>
</gene>
<evidence type="ECO:0000313" key="2">
    <source>
        <dbReference type="Proteomes" id="UP000653156"/>
    </source>
</evidence>
<dbReference type="Pfam" id="PF09614">
    <property type="entry name" value="Cas_Csy2"/>
    <property type="match status" value="1"/>
</dbReference>
<name>A0A892ZHS9_9NEIS</name>
<sequence>MNHANYYLLFDRIQIQAANAISGPLSYGFPSLNGFLGAIHALNRRLPESDGITLGGVLVACHHCDVQLYRPHAYADATFNQSRNPLKKNGDTAAIIEEGKVHLTVSLLVEVRKADQVWANLSQNPQASEWCTQVQNMLMQQRIAGGSVTSIGRTQLFESHQQDDMIAALLPAFVLMDAGQDLLAITRELQTGQQHLVNEFDEIQPACDENGAPLPSARPAQTEVTALDALIEVATLHHLPPDAKDSKEWRAYSVKSGRGWLVPLPVGYQGIAAPFAAGELAHCRTAEYPSQYVETIYSLGKWVFPFRLPENFQQCFWRYATPQDNLYLITQPPAH</sequence>
<dbReference type="KEGG" id="ptes:JQU52_03565"/>
<reference evidence="1" key="1">
    <citation type="submission" date="2021-02" db="EMBL/GenBank/DDBJ databases">
        <title>Neisseriaceae sp. 26B isolated from the cloaca of a Common Toad-headed Turtle (Mesoclemmys nasuta).</title>
        <authorList>
            <person name="Spergser J."/>
            <person name="Busse H.-J."/>
        </authorList>
    </citation>
    <scope>NUCLEOTIDE SEQUENCE</scope>
    <source>
        <strain evidence="1">26B</strain>
    </source>
</reference>
<protein>
    <submittedName>
        <fullName evidence="1">Type I-F CRISPR-associated protein Csy2</fullName>
    </submittedName>
</protein>
<organism evidence="1 2">
    <name type="scientific">Paralysiella testudinis</name>
    <dbReference type="NCBI Taxonomy" id="2809020"/>
    <lineage>
        <taxon>Bacteria</taxon>
        <taxon>Pseudomonadati</taxon>
        <taxon>Pseudomonadota</taxon>
        <taxon>Betaproteobacteria</taxon>
        <taxon>Neisseriales</taxon>
        <taxon>Neisseriaceae</taxon>
        <taxon>Paralysiella</taxon>
    </lineage>
</organism>